<evidence type="ECO:0000256" key="1">
    <source>
        <dbReference type="ARBA" id="ARBA00008918"/>
    </source>
</evidence>
<dbReference type="Pfam" id="PF11127">
    <property type="entry name" value="YgaP-like_TM"/>
    <property type="match status" value="1"/>
</dbReference>
<dbReference type="Proteomes" id="UP001243009">
    <property type="component" value="Unassembled WGS sequence"/>
</dbReference>
<gene>
    <name evidence="4" type="ORF">Q7A36_26420</name>
</gene>
<comment type="caution">
    <text evidence="4">The sequence shown here is derived from an EMBL/GenBank/DDBJ whole genome shotgun (WGS) entry which is preliminary data.</text>
</comment>
<keyword evidence="5" id="KW-1185">Reference proteome</keyword>
<dbReference type="Pfam" id="PF03364">
    <property type="entry name" value="Polyketide_cyc"/>
    <property type="match status" value="1"/>
</dbReference>
<dbReference type="PANTHER" id="PTHR33824">
    <property type="entry name" value="POLYKETIDE CYCLASE/DEHYDRASE AND LIPID TRANSPORT SUPERFAMILY PROTEIN"/>
    <property type="match status" value="1"/>
</dbReference>
<dbReference type="CDD" id="cd07817">
    <property type="entry name" value="SRPBCC_8"/>
    <property type="match status" value="1"/>
</dbReference>
<comment type="similarity">
    <text evidence="1">Belongs to the ribosome association toxin RatA family.</text>
</comment>
<dbReference type="Gene3D" id="3.30.530.20">
    <property type="match status" value="1"/>
</dbReference>
<dbReference type="SUPFAM" id="SSF55961">
    <property type="entry name" value="Bet v1-like"/>
    <property type="match status" value="1"/>
</dbReference>
<dbReference type="InterPro" id="IPR005031">
    <property type="entry name" value="COQ10_START"/>
</dbReference>
<dbReference type="PANTHER" id="PTHR33824:SF7">
    <property type="entry name" value="POLYKETIDE CYCLASE_DEHYDRASE AND LIPID TRANSPORT SUPERFAMILY PROTEIN"/>
    <property type="match status" value="1"/>
</dbReference>
<protein>
    <submittedName>
        <fullName evidence="4">SRPBCC family protein</fullName>
    </submittedName>
</protein>
<dbReference type="InterPro" id="IPR023393">
    <property type="entry name" value="START-like_dom_sf"/>
</dbReference>
<organism evidence="4 5">
    <name type="scientific">Paracraurococcus lichenis</name>
    <dbReference type="NCBI Taxonomy" id="3064888"/>
    <lineage>
        <taxon>Bacteria</taxon>
        <taxon>Pseudomonadati</taxon>
        <taxon>Pseudomonadota</taxon>
        <taxon>Alphaproteobacteria</taxon>
        <taxon>Acetobacterales</taxon>
        <taxon>Roseomonadaceae</taxon>
        <taxon>Paracraurococcus</taxon>
    </lineage>
</organism>
<evidence type="ECO:0000313" key="4">
    <source>
        <dbReference type="EMBL" id="MDO9711908.1"/>
    </source>
</evidence>
<reference evidence="4 5" key="1">
    <citation type="submission" date="2023-08" db="EMBL/GenBank/DDBJ databases">
        <title>The draft genome sequence of Paracraurococcus sp. LOR1-02.</title>
        <authorList>
            <person name="Kingkaew E."/>
            <person name="Tanasupawat S."/>
        </authorList>
    </citation>
    <scope>NUCLEOTIDE SEQUENCE [LARGE SCALE GENOMIC DNA]</scope>
    <source>
        <strain evidence="4 5">LOR1-02</strain>
    </source>
</reference>
<feature type="domain" description="Coenzyme Q-binding protein COQ10 START" evidence="2">
    <location>
        <begin position="98"/>
        <end position="222"/>
    </location>
</feature>
<sequence>MQRHPARDALQGVLPARNLGDAERMASGTAGVATLLWAVRRGGVSGGLAALAGTAMLARAASGYCPVTEATSAKPAERRIAQKQGWRSAAAVVRSVTIARPPEEVYRFFRDVAKLPRFLQHVQQVTAIDETRSHWVVRTSLGHTIEWDAIITEDRPNERIGWRSVPEADIRTIGWIEFRPAPGDRGTEVRASIAYEPPAGQLGRLVAQLWGESPSRQAYDDLRRLKQVLETGEVPTPAMRRADADAAMPAAA</sequence>
<name>A0ABT9E705_9PROT</name>
<dbReference type="InterPro" id="IPR021309">
    <property type="entry name" value="YgaP-like_TM"/>
</dbReference>
<evidence type="ECO:0000313" key="5">
    <source>
        <dbReference type="Proteomes" id="UP001243009"/>
    </source>
</evidence>
<dbReference type="RefSeq" id="WP_305106762.1">
    <property type="nucleotide sequence ID" value="NZ_JAUTWS010000036.1"/>
</dbReference>
<dbReference type="InterPro" id="IPR047137">
    <property type="entry name" value="ORF3"/>
</dbReference>
<proteinExistence type="inferred from homology"/>
<dbReference type="EMBL" id="JAUTWS010000036">
    <property type="protein sequence ID" value="MDO9711908.1"/>
    <property type="molecule type" value="Genomic_DNA"/>
</dbReference>
<evidence type="ECO:0000259" key="2">
    <source>
        <dbReference type="Pfam" id="PF03364"/>
    </source>
</evidence>
<accession>A0ABT9E705</accession>
<evidence type="ECO:0000259" key="3">
    <source>
        <dbReference type="Pfam" id="PF11127"/>
    </source>
</evidence>
<feature type="domain" description="Inner membrane protein YgaP-like transmembrane" evidence="3">
    <location>
        <begin position="17"/>
        <end position="69"/>
    </location>
</feature>